<keyword evidence="5 7" id="KW-1133">Transmembrane helix</keyword>
<organism evidence="9 10">
    <name type="scientific">Falsirhodobacter algicola</name>
    <dbReference type="NCBI Taxonomy" id="2692330"/>
    <lineage>
        <taxon>Bacteria</taxon>
        <taxon>Pseudomonadati</taxon>
        <taxon>Pseudomonadota</taxon>
        <taxon>Alphaproteobacteria</taxon>
        <taxon>Rhodobacterales</taxon>
        <taxon>Paracoccaceae</taxon>
        <taxon>Falsirhodobacter</taxon>
    </lineage>
</organism>
<keyword evidence="3" id="KW-0997">Cell inner membrane</keyword>
<keyword evidence="4 7" id="KW-0812">Transmembrane</keyword>
<evidence type="ECO:0000256" key="7">
    <source>
        <dbReference type="SAM" id="Phobius"/>
    </source>
</evidence>
<dbReference type="Pfam" id="PF02470">
    <property type="entry name" value="MlaD"/>
    <property type="match status" value="2"/>
</dbReference>
<dbReference type="GO" id="GO:0005886">
    <property type="term" value="C:plasma membrane"/>
    <property type="evidence" value="ECO:0007669"/>
    <property type="project" value="UniProtKB-SubCell"/>
</dbReference>
<keyword evidence="10" id="KW-1185">Reference proteome</keyword>
<dbReference type="InterPro" id="IPR003399">
    <property type="entry name" value="Mce/MlaD"/>
</dbReference>
<dbReference type="PANTHER" id="PTHR30462">
    <property type="entry name" value="INTERMEMBRANE TRANSPORT PROTEIN PQIB-RELATED"/>
    <property type="match status" value="1"/>
</dbReference>
<evidence type="ECO:0000256" key="4">
    <source>
        <dbReference type="ARBA" id="ARBA00022692"/>
    </source>
</evidence>
<feature type="domain" description="Mce/MlaD" evidence="8">
    <location>
        <begin position="54"/>
        <end position="141"/>
    </location>
</feature>
<feature type="transmembrane region" description="Helical" evidence="7">
    <location>
        <begin position="24"/>
        <end position="47"/>
    </location>
</feature>
<evidence type="ECO:0000259" key="8">
    <source>
        <dbReference type="Pfam" id="PF02470"/>
    </source>
</evidence>
<dbReference type="PANTHER" id="PTHR30462:SF0">
    <property type="entry name" value="INTERMEMBRANE TRANSPORT PROTEIN YEBT"/>
    <property type="match status" value="1"/>
</dbReference>
<dbReference type="InterPro" id="IPR051800">
    <property type="entry name" value="PqiA-PqiB_transport"/>
</dbReference>
<protein>
    <submittedName>
        <fullName evidence="9">MCE family protein</fullName>
    </submittedName>
</protein>
<evidence type="ECO:0000256" key="6">
    <source>
        <dbReference type="ARBA" id="ARBA00023136"/>
    </source>
</evidence>
<dbReference type="KEGG" id="fap:GR316_02935"/>
<evidence type="ECO:0000313" key="9">
    <source>
        <dbReference type="EMBL" id="QUS35319.1"/>
    </source>
</evidence>
<evidence type="ECO:0000313" key="10">
    <source>
        <dbReference type="Proteomes" id="UP000679284"/>
    </source>
</evidence>
<keyword evidence="2" id="KW-1003">Cell membrane</keyword>
<comment type="subcellular location">
    <subcellularLocation>
        <location evidence="1">Cell inner membrane</location>
    </subcellularLocation>
</comment>
<dbReference type="EMBL" id="CP047289">
    <property type="protein sequence ID" value="QUS35319.1"/>
    <property type="molecule type" value="Genomic_DNA"/>
</dbReference>
<gene>
    <name evidence="9" type="ORF">GR316_02935</name>
</gene>
<evidence type="ECO:0000256" key="2">
    <source>
        <dbReference type="ARBA" id="ARBA00022475"/>
    </source>
</evidence>
<name>A0A8J8MRQ9_9RHOB</name>
<dbReference type="Proteomes" id="UP000679284">
    <property type="component" value="Chromosome"/>
</dbReference>
<accession>A0A8J8MRQ9</accession>
<evidence type="ECO:0000256" key="3">
    <source>
        <dbReference type="ARBA" id="ARBA00022519"/>
    </source>
</evidence>
<dbReference type="AlphaFoldDB" id="A0A8J8MRQ9"/>
<dbReference type="RefSeq" id="WP_211784566.1">
    <property type="nucleotide sequence ID" value="NZ_CP047289.1"/>
</dbReference>
<evidence type="ECO:0000256" key="1">
    <source>
        <dbReference type="ARBA" id="ARBA00004533"/>
    </source>
</evidence>
<proteinExistence type="predicted"/>
<feature type="domain" description="Mce/MlaD" evidence="8">
    <location>
        <begin position="169"/>
        <end position="230"/>
    </location>
</feature>
<reference evidence="9" key="1">
    <citation type="submission" date="2020-01" db="EMBL/GenBank/DDBJ databases">
        <authorList>
            <person name="Yang Y."/>
            <person name="Kwon Y.M."/>
        </authorList>
    </citation>
    <scope>NUCLEOTIDE SEQUENCE</scope>
    <source>
        <strain evidence="9">PG104</strain>
    </source>
</reference>
<sequence>MTDLTDTPPPAPPEMEIRPPRRHWWNRISIIWLVPVLALIVAVIVAVQSYTDRGTLITVSFDNASGIEAGQTAVRYRDVVIGTVESVNFSSDLGRVEVNLRVASDIARYIDADAQFWVVRPEVSVRGISGLDTVLSGAYIAGNWDAEASGEPQREFKGLEAPPLQSQNGTTVTLRLRDGNQISAGAPIIHKGIEVGSVGTPRLADDGNTVLLDAVIRAPYDKLLTTDSRFWDASGFDITLGATGIDLDVRSLAALIEGGINFDTIVSGGETIKPGEEFFVYPNEADARSSVFTSASEVQLPLSIVFDGSVAGLIEGAEVRYNGATIGRVTDLGAIADTSIETPGVRMLANLEIDVSALGLPEDAQVEDAQNFVATLVRERNLRARLATASLFTGSLMVELVEQPDAAPAELDLDHRPFPLVPTAPADITEFQTTAQGVINRIGGLPVEELMQAAIGALSSIQTLAGDPETRRVPEEAAGLIADARALLTGEDVSGTLANLRQTTDGLRDIADRLQDGQAVENLVAAIQKANTTLEGVQQASAEFPQIAAQLRELSVKANDLQIQDLADSTDRLLQSANGVLSQPGAERVPAALANSLSEIAQVLAEVREGGAIGNANEAIAAAQRAADSIRQAADDLPALTAQAAQVLQDAGGAVSGYGSDSRFNVELVTALRSLQEAADSVTSLARAIQRNPNSIILGR</sequence>
<keyword evidence="6 7" id="KW-0472">Membrane</keyword>
<evidence type="ECO:0000256" key="5">
    <source>
        <dbReference type="ARBA" id="ARBA00022989"/>
    </source>
</evidence>